<gene>
    <name evidence="1" type="ORF">DYB32_008278</name>
</gene>
<protein>
    <submittedName>
        <fullName evidence="1">Uncharacterized protein</fullName>
    </submittedName>
</protein>
<keyword evidence="2" id="KW-1185">Reference proteome</keyword>
<dbReference type="Proteomes" id="UP000285060">
    <property type="component" value="Unassembled WGS sequence"/>
</dbReference>
<evidence type="ECO:0000313" key="2">
    <source>
        <dbReference type="Proteomes" id="UP000285060"/>
    </source>
</evidence>
<proteinExistence type="predicted"/>
<comment type="caution">
    <text evidence="1">The sequence shown here is derived from an EMBL/GenBank/DDBJ whole genome shotgun (WGS) entry which is preliminary data.</text>
</comment>
<evidence type="ECO:0000313" key="1">
    <source>
        <dbReference type="EMBL" id="RHY25504.1"/>
    </source>
</evidence>
<organism evidence="1 2">
    <name type="scientific">Aphanomyces invadans</name>
    <dbReference type="NCBI Taxonomy" id="157072"/>
    <lineage>
        <taxon>Eukaryota</taxon>
        <taxon>Sar</taxon>
        <taxon>Stramenopiles</taxon>
        <taxon>Oomycota</taxon>
        <taxon>Saprolegniomycetes</taxon>
        <taxon>Saprolegniales</taxon>
        <taxon>Verrucalvaceae</taxon>
        <taxon>Aphanomyces</taxon>
    </lineage>
</organism>
<sequence>MALRCLRMITVIHDVKLFVMDTPAIAALNRVVDANPLDTFIRKDVNAIFKSNRWFATYVEWSVTSVDVYGGDESVKRLENASVAIAVEVMTDFAESDV</sequence>
<feature type="non-terminal residue" evidence="1">
    <location>
        <position position="98"/>
    </location>
</feature>
<reference evidence="1 2" key="1">
    <citation type="submission" date="2018-08" db="EMBL/GenBank/DDBJ databases">
        <title>Aphanomyces genome sequencing and annotation.</title>
        <authorList>
            <person name="Minardi D."/>
            <person name="Oidtmann B."/>
            <person name="Van Der Giezen M."/>
            <person name="Studholme D.J."/>
        </authorList>
    </citation>
    <scope>NUCLEOTIDE SEQUENCE [LARGE SCALE GENOMIC DNA]</scope>
    <source>
        <strain evidence="1 2">NJM0002</strain>
    </source>
</reference>
<dbReference type="AlphaFoldDB" id="A0A3R6VSA8"/>
<name>A0A3R6VSA8_9STRA</name>
<accession>A0A3R6VSA8</accession>
<dbReference type="EMBL" id="QUSY01001275">
    <property type="protein sequence ID" value="RHY25504.1"/>
    <property type="molecule type" value="Genomic_DNA"/>
</dbReference>